<accession>A0A1Y3VA93</accession>
<organism evidence="3 4">
    <name type="scientific">Bacteroides uniformis</name>
    <dbReference type="NCBI Taxonomy" id="820"/>
    <lineage>
        <taxon>Bacteria</taxon>
        <taxon>Pseudomonadati</taxon>
        <taxon>Bacteroidota</taxon>
        <taxon>Bacteroidia</taxon>
        <taxon>Bacteroidales</taxon>
        <taxon>Bacteroidaceae</taxon>
        <taxon>Bacteroides</taxon>
    </lineage>
</organism>
<sequence length="1855" mass="216223">MTTEDRYGNPFDRYSSRTRRLNYHLPFWQHGQKSHKHGMNGAFIGREDILYRLRNWILSKSQTGSFLVAGYRGMGKTSFVEKALYNITRQRRRSSRIEFLFMLMHLLTMFVTYLLCFKSLNFEKIDWTTGSFIAGLALILLLSVGIVLYIKKYHIRYVCNYLSFGMGLVLYIVRSEVKKVEHSLDIPRLLKKCASECLSRLRRLNREDRSRLNKTLFNDFRKKSFRRIAIHINLGHEILTERDILCLIAKRIQNEVENFVSNKHTYLIPAYSYILVCCLLAGILTCGLVNGMFKIVNDVYLDAGQTLRQTHSFLAFFNDVFHAICGEYRTFSSLLVFLSVYAGVYRSLMYTFRFIPGVKQFVNVRRRLRILNARIDTVIDEESAPVAETNSGFVNISLGRRTKRNYPMASVREIECELIDILEHFNRVVSSYTLNFIIIFDELDKIDPESVSKIQGEDLEDSTYENSSNGFSGDLGSRRRKENVLRLLANMKHFISTARAKFIFISGRELYDAYLAGLSDREFAISSVFGGAIYVESFLTSNRAQMNVTSMTEQYICKMLLPEKYLRDKMTERYYRYGVTTLEAPSLRWYYKYLYELSGKKGKGRVDEWEINGSIIFLHYFSTYLTHISNGSPQKIQSYFRMYIRTADNLYRKGNSNPRIFGISSPVKKPDRTYVLTFSYVNQRKIAFIFYMAYPIMQAIINNATLHGDKILISASFLMNHIYKYHSYSFSWRNLEQAPELLEVYRTPELRSFIHSILSFMVHTHMSNISSGLYNFKFRKSIANEIAIFSKHSEEVSAIFNFTLDESLSVKRHYARLMNHYTGLLNRSNSRNSHYSILLSRIHQVLGDLQMTDENYLESALEYRNSIVYLKELLHEDGSPEFDASGDVMLPLIRNMLKLGLTYERRRTNNSAYVIYYELVSMLIDFRYVDEAKLGMDLKVEKATDWRDKKYVLFKKKESEETKGKDLVYYLTRQDEIDKNETFRKEITSQLFQKGPKKACDSDQNVFEIQGEELIGDLSKILTPEKTKLIFRLSLLEDLRLVYQAVLAKLFVLEKVELGGITKANLDVSEAEFRYLYRVTNMKEKFIILADYFRRLAEILYYKNGLIDKNSDAFVTGLYFWGYEFDTDIEEYCREEGLNTTAQRSIKDELKKIKWNELDFKAEEHRDKDYVKVWEVIKESLEKGTPPPESNTSGNADSEDKGTLKTFLGKWEIEESYVKNLSYCKVDECNRHRAEMLKEGRSLPCFACRYYTRSMHILLEQLFGVKDIEDKVSKAREFLKRIDKVENSGGEGNIRDENGSHLLRSNYLQTVAIVLDGMGNVQVSCADRRSVLSEGFLLELSRLSDDNHTFERMESLGCLEKAVLYYWAASRFYKKGALLKDASICMKKILQLLRQYLTVREFFTCTGQVEMVAGYLCPIIKNVSRKAILYLYAHNENISISEIQDLKGVFSLKPYEDISLEKLSLYPDIEEIILLSMELKMICYRIYGYDTALMPEDFQKPKALNIIRLYSFRMASIFNVEKTVCQQLAESRVKAVWNFSFMGYLLDGVGLTETDAESGASKYRVDAPITFYRKLRAYLERSLDNDRLGTFGMDLKECGIQSDTMTVNNKLKLLEFLLKDSMFCLQRVLSLLTNNPSQSLQSNSYIADTYQMMFEWTQVFKFLYSLYEYMESGEDVRDKIVNSLVFFITSRHISMEDEDPLQDKPRNLEELRQVVGDCATIIKAACGRSDTETRSTVFYNQVLAAIDRTNLRYIISNYSAEMALEYYRKAKETHTEGNAYKEMISNMYYLDDDLQNDTSQYHIALERYMLNCGYIDRRAKSLKDVYSKANIYNVEWYERGDLSTPLGQRDMSVLD</sequence>
<dbReference type="RefSeq" id="WP_087332131.1">
    <property type="nucleotide sequence ID" value="NZ_NFHS01000002.1"/>
</dbReference>
<reference evidence="4" key="1">
    <citation type="submission" date="2017-04" db="EMBL/GenBank/DDBJ databases">
        <title>Function of individual gut microbiota members based on whole genome sequencing of pure cultures obtained from chicken caecum.</title>
        <authorList>
            <person name="Medvecky M."/>
            <person name="Cejkova D."/>
            <person name="Polansky O."/>
            <person name="Karasova D."/>
            <person name="Kubasova T."/>
            <person name="Cizek A."/>
            <person name="Rychlik I."/>
        </authorList>
    </citation>
    <scope>NUCLEOTIDE SEQUENCE [LARGE SCALE GENOMIC DNA]</scope>
    <source>
        <strain evidence="4">An67</strain>
    </source>
</reference>
<evidence type="ECO:0000256" key="1">
    <source>
        <dbReference type="SAM" id="MobiDB-lite"/>
    </source>
</evidence>
<evidence type="ECO:0000313" key="4">
    <source>
        <dbReference type="Proteomes" id="UP000196329"/>
    </source>
</evidence>
<comment type="caution">
    <text evidence="3">The sequence shown here is derived from an EMBL/GenBank/DDBJ whole genome shotgun (WGS) entry which is preliminary data.</text>
</comment>
<keyword evidence="2" id="KW-0812">Transmembrane</keyword>
<evidence type="ECO:0000256" key="2">
    <source>
        <dbReference type="SAM" id="Phobius"/>
    </source>
</evidence>
<keyword evidence="2" id="KW-0472">Membrane</keyword>
<feature type="region of interest" description="Disordered" evidence="1">
    <location>
        <begin position="1181"/>
        <end position="1201"/>
    </location>
</feature>
<feature type="transmembrane region" description="Helical" evidence="2">
    <location>
        <begin position="99"/>
        <end position="120"/>
    </location>
</feature>
<proteinExistence type="predicted"/>
<gene>
    <name evidence="3" type="ORF">B5G17_03845</name>
</gene>
<feature type="transmembrane region" description="Helical" evidence="2">
    <location>
        <begin position="334"/>
        <end position="355"/>
    </location>
</feature>
<feature type="transmembrane region" description="Helical" evidence="2">
    <location>
        <begin position="270"/>
        <end position="293"/>
    </location>
</feature>
<feature type="transmembrane region" description="Helical" evidence="2">
    <location>
        <begin position="157"/>
        <end position="174"/>
    </location>
</feature>
<name>A0A1Y3VA93_BACUN</name>
<evidence type="ECO:0000313" key="3">
    <source>
        <dbReference type="EMBL" id="OUN56077.1"/>
    </source>
</evidence>
<keyword evidence="2" id="KW-1133">Transmembrane helix</keyword>
<dbReference type="EMBL" id="NFHS01000002">
    <property type="protein sequence ID" value="OUN56077.1"/>
    <property type="molecule type" value="Genomic_DNA"/>
</dbReference>
<protein>
    <submittedName>
        <fullName evidence="3">Uncharacterized protein</fullName>
    </submittedName>
</protein>
<feature type="transmembrane region" description="Helical" evidence="2">
    <location>
        <begin position="132"/>
        <end position="150"/>
    </location>
</feature>
<dbReference type="Proteomes" id="UP000196329">
    <property type="component" value="Unassembled WGS sequence"/>
</dbReference>